<dbReference type="Gene3D" id="1.10.8.270">
    <property type="entry name" value="putative rabgap domain of human tbc1 domain family member 14 like domains"/>
    <property type="match status" value="1"/>
</dbReference>
<evidence type="ECO:0000313" key="14">
    <source>
        <dbReference type="EMBL" id="KAB5525956.1"/>
    </source>
</evidence>
<dbReference type="Pfam" id="PF00566">
    <property type="entry name" value="RabGAP-TBC"/>
    <property type="match status" value="1"/>
</dbReference>
<dbReference type="SUPFAM" id="SSF47923">
    <property type="entry name" value="Ypt/Rab-GAP domain of gyp1p"/>
    <property type="match status" value="2"/>
</dbReference>
<dbReference type="PANTHER" id="PTHR47219">
    <property type="entry name" value="RAB GTPASE-ACTIVATING PROTEIN 1-LIKE"/>
    <property type="match status" value="1"/>
</dbReference>
<reference evidence="14 15" key="1">
    <citation type="submission" date="2019-06" db="EMBL/GenBank/DDBJ databases">
        <title>A chromosome-scale genome assembly of the striped catfish, Pangasianodon hypophthalmus.</title>
        <authorList>
            <person name="Wen M."/>
            <person name="Zahm M."/>
            <person name="Roques C."/>
            <person name="Cabau C."/>
            <person name="Klopp C."/>
            <person name="Donnadieu C."/>
            <person name="Jouanno E."/>
            <person name="Avarre J.-C."/>
            <person name="Campet M."/>
            <person name="Ha T.T.T."/>
            <person name="Dugue R."/>
            <person name="Lampietro C."/>
            <person name="Louis A."/>
            <person name="Herpin A."/>
            <person name="Echchiki A."/>
            <person name="Berthelot C."/>
            <person name="Parey E."/>
            <person name="Roest-Crollius H."/>
            <person name="Braasch I."/>
            <person name="Postlethwait J."/>
            <person name="Bobe J."/>
            <person name="Montfort J."/>
            <person name="Bouchez O."/>
            <person name="Begum T."/>
            <person name="Schartl M."/>
            <person name="Guiguen Y."/>
        </authorList>
    </citation>
    <scope>NUCLEOTIDE SEQUENCE [LARGE SCALE GENOMIC DNA]</scope>
    <source>
        <strain evidence="14 15">Indonesia</strain>
        <tissue evidence="14">Blood</tissue>
    </source>
</reference>
<comment type="subcellular location">
    <subcellularLocation>
        <location evidence="1">Cytoplasmic vesicle</location>
    </subcellularLocation>
    <subcellularLocation>
        <location evidence="2">Golgi apparatus</location>
    </subcellularLocation>
</comment>
<proteinExistence type="predicted"/>
<evidence type="ECO:0000256" key="2">
    <source>
        <dbReference type="ARBA" id="ARBA00004555"/>
    </source>
</evidence>
<dbReference type="FunFam" id="1.10.472.80:FF:000019">
    <property type="entry name" value="USP6 N-terminal like"/>
    <property type="match status" value="1"/>
</dbReference>
<keyword evidence="4" id="KW-0597">Phosphoprotein</keyword>
<keyword evidence="5" id="KW-0007">Acetylation</keyword>
<dbReference type="InterPro" id="IPR050302">
    <property type="entry name" value="Rab_GAP_TBC_domain"/>
</dbReference>
<evidence type="ECO:0000256" key="3">
    <source>
        <dbReference type="ARBA" id="ARBA00022468"/>
    </source>
</evidence>
<dbReference type="GO" id="GO:0031267">
    <property type="term" value="F:small GTPase binding"/>
    <property type="evidence" value="ECO:0007669"/>
    <property type="project" value="TreeGrafter"/>
</dbReference>
<organism evidence="14 15">
    <name type="scientific">Pangasianodon hypophthalmus</name>
    <name type="common">Striped catfish</name>
    <name type="synonym">Helicophagus hypophthalmus</name>
    <dbReference type="NCBI Taxonomy" id="310915"/>
    <lineage>
        <taxon>Eukaryota</taxon>
        <taxon>Metazoa</taxon>
        <taxon>Chordata</taxon>
        <taxon>Craniata</taxon>
        <taxon>Vertebrata</taxon>
        <taxon>Euteleostomi</taxon>
        <taxon>Actinopterygii</taxon>
        <taxon>Neopterygii</taxon>
        <taxon>Teleostei</taxon>
        <taxon>Ostariophysi</taxon>
        <taxon>Siluriformes</taxon>
        <taxon>Pangasiidae</taxon>
        <taxon>Pangasianodon</taxon>
    </lineage>
</organism>
<feature type="domain" description="Rab-GAP TBC" evidence="13">
    <location>
        <begin position="148"/>
        <end position="340"/>
    </location>
</feature>
<comment type="function">
    <text evidence="8">Acts as a GTPase-activating protein for RAB5A and RAB43. Involved in receptor trafficking. In complex with EPS8 inhibits internalization of EGFR. Involved in retrograde transport from the endocytic pathway to the Golgi apparatus. Involved in the transport of Shiga toxin from early and recycling endosomes to the trans-Golgi network. Required for structural integrity of the Golgi complex.</text>
</comment>
<evidence type="ECO:0000256" key="12">
    <source>
        <dbReference type="SAM" id="SignalP"/>
    </source>
</evidence>
<gene>
    <name evidence="14" type="ORF">PHYPO_G00146180</name>
</gene>
<dbReference type="EMBL" id="VFJC01000026">
    <property type="protein sequence ID" value="KAB5525956.1"/>
    <property type="molecule type" value="Genomic_DNA"/>
</dbReference>
<dbReference type="GO" id="GO:0005794">
    <property type="term" value="C:Golgi apparatus"/>
    <property type="evidence" value="ECO:0007669"/>
    <property type="project" value="UniProtKB-SubCell"/>
</dbReference>
<dbReference type="GO" id="GO:0031410">
    <property type="term" value="C:cytoplasmic vesicle"/>
    <property type="evidence" value="ECO:0007669"/>
    <property type="project" value="UniProtKB-SubCell"/>
</dbReference>
<dbReference type="Proteomes" id="UP000327468">
    <property type="component" value="Chromosome 25"/>
</dbReference>
<dbReference type="PANTHER" id="PTHR47219:SF25">
    <property type="entry name" value="RAB-GAP TBC DOMAIN-CONTAINING PROTEIN"/>
    <property type="match status" value="1"/>
</dbReference>
<comment type="caution">
    <text evidence="14">The sequence shown here is derived from an EMBL/GenBank/DDBJ whole genome shotgun (WGS) entry which is preliminary data.</text>
</comment>
<evidence type="ECO:0000256" key="10">
    <source>
        <dbReference type="ARBA" id="ARBA00070172"/>
    </source>
</evidence>
<evidence type="ECO:0000259" key="13">
    <source>
        <dbReference type="PROSITE" id="PS50086"/>
    </source>
</evidence>
<feature type="signal peptide" evidence="12">
    <location>
        <begin position="1"/>
        <end position="15"/>
    </location>
</feature>
<dbReference type="AlphaFoldDB" id="A0A5N5K4Z9"/>
<evidence type="ECO:0000256" key="6">
    <source>
        <dbReference type="ARBA" id="ARBA00023034"/>
    </source>
</evidence>
<dbReference type="GO" id="GO:0005096">
    <property type="term" value="F:GTPase activator activity"/>
    <property type="evidence" value="ECO:0007669"/>
    <property type="project" value="UniProtKB-KW"/>
</dbReference>
<evidence type="ECO:0000256" key="11">
    <source>
        <dbReference type="SAM" id="MobiDB-lite"/>
    </source>
</evidence>
<protein>
    <recommendedName>
        <fullName evidence="10">USP6 N-terminal-like protein</fullName>
    </recommendedName>
</protein>
<accession>A0A5N5K4Z9</accession>
<comment type="subunit">
    <text evidence="9">Interacts with EPS8.</text>
</comment>
<dbReference type="SMART" id="SM00164">
    <property type="entry name" value="TBC"/>
    <property type="match status" value="1"/>
</dbReference>
<keyword evidence="6" id="KW-0333">Golgi apparatus</keyword>
<dbReference type="InterPro" id="IPR000195">
    <property type="entry name" value="Rab-GAP-TBC_dom"/>
</dbReference>
<evidence type="ECO:0000256" key="4">
    <source>
        <dbReference type="ARBA" id="ARBA00022553"/>
    </source>
</evidence>
<keyword evidence="3" id="KW-0343">GTPase activation</keyword>
<evidence type="ECO:0000313" key="15">
    <source>
        <dbReference type="Proteomes" id="UP000327468"/>
    </source>
</evidence>
<feature type="chain" id="PRO_5024373231" description="USP6 N-terminal-like protein" evidence="12">
    <location>
        <begin position="16"/>
        <end position="670"/>
    </location>
</feature>
<dbReference type="InterPro" id="IPR035969">
    <property type="entry name" value="Rab-GAP_TBC_sf"/>
</dbReference>
<dbReference type="FunFam" id="1.10.8.270:FF:000010">
    <property type="entry name" value="Putative USP6 N-terminal-like protein"/>
    <property type="match status" value="1"/>
</dbReference>
<dbReference type="FunFam" id="1.10.10.750:FF:000001">
    <property type="entry name" value="TBC1 domain family member 10A"/>
    <property type="match status" value="1"/>
</dbReference>
<feature type="region of interest" description="Disordered" evidence="11">
    <location>
        <begin position="427"/>
        <end position="471"/>
    </location>
</feature>
<keyword evidence="15" id="KW-1185">Reference proteome</keyword>
<keyword evidence="12" id="KW-0732">Signal</keyword>
<evidence type="ECO:0000256" key="9">
    <source>
        <dbReference type="ARBA" id="ARBA00064037"/>
    </source>
</evidence>
<evidence type="ECO:0000256" key="5">
    <source>
        <dbReference type="ARBA" id="ARBA00022990"/>
    </source>
</evidence>
<name>A0A5N5K4Z9_PANHP</name>
<evidence type="ECO:0000256" key="8">
    <source>
        <dbReference type="ARBA" id="ARBA00059926"/>
    </source>
</evidence>
<evidence type="ECO:0000256" key="1">
    <source>
        <dbReference type="ARBA" id="ARBA00004541"/>
    </source>
</evidence>
<dbReference type="PROSITE" id="PS50086">
    <property type="entry name" value="TBC_RABGAP"/>
    <property type="match status" value="1"/>
</dbReference>
<sequence>MRHVVLLCCACSVASAPLRAASSRRRQLPLRCALLHGTHTSVSSLNDIDMKKDIEVLIAEERAQIICKYDKGREEGVEIDPWEDADYSIYKVTDRFGFLHEEELPTPTLLEEKQKQLEVERVQKWLKMVRKWDKYKNSERMMKRVYKGIPLQLRGQAWSLLLDVEKVKKENEGKYERMIEQAKIYSTEIKQIDLDVNRTFRNHIMFMDRFGVKQQSLFHVLTAYSVYNTEVSYCQGMSQIAAILLMYMNEEDAFWAMSQLLTNQKHAMHGFFIPGFPKLQRFQNHHDQILSKLLPKLKKHLDKEQMSSGIYSTKWFLQCFIDRTPFTLTLRLWDIFILEGEKILTAMAYTVLKLHKKRLLKMSLEELREFLQEKIAESFELSDDIVIEQLQVSMTELRKMKLDLPSPAKPDELPRKPLGVERPVLLTPIRPHNPNLDQETPDKSQLAKRPPTSLQISVQESIVPDQGSPEVKWPYQDREIDSVSPFPSPDPVLVHTEIVFGPDGVMEAPEEQPPPYEPPKNVEANDSPLPSHLAMNTCGTSAESAHLDAPQDISQDTLQASVEDGLFVMHPSKCQLTLSTASAQESQYENLPDTEMVETREEKKFVSEKSVVLTQNSAFIKLPHIDAAQQSSSPHREVSLSTAGRKLMTVHSEPLFERHDLPNLPKSETF</sequence>
<dbReference type="Gene3D" id="1.10.10.750">
    <property type="entry name" value="Ypt/Rab-GAP domain of gyp1p, domain 1"/>
    <property type="match status" value="1"/>
</dbReference>
<keyword evidence="7" id="KW-0968">Cytoplasmic vesicle</keyword>
<dbReference type="Gene3D" id="1.10.472.80">
    <property type="entry name" value="Ypt/Rab-GAP domain of gyp1p, domain 3"/>
    <property type="match status" value="1"/>
</dbReference>
<evidence type="ECO:0000256" key="7">
    <source>
        <dbReference type="ARBA" id="ARBA00023329"/>
    </source>
</evidence>